<feature type="region of interest" description="Disordered" evidence="5">
    <location>
        <begin position="1"/>
        <end position="21"/>
    </location>
</feature>
<dbReference type="InterPro" id="IPR050238">
    <property type="entry name" value="DNA_Rep/Repair_Clamp_Loader"/>
</dbReference>
<gene>
    <name evidence="7" type="ORF">WR25_23821</name>
</gene>
<dbReference type="SUPFAM" id="SSF52540">
    <property type="entry name" value="P-loop containing nucleoside triphosphate hydrolases"/>
    <property type="match status" value="1"/>
</dbReference>
<dbReference type="GO" id="GO:0006261">
    <property type="term" value="P:DNA-templated DNA replication"/>
    <property type="evidence" value="ECO:0007669"/>
    <property type="project" value="TreeGrafter"/>
</dbReference>
<dbReference type="GO" id="GO:0003677">
    <property type="term" value="F:DNA binding"/>
    <property type="evidence" value="ECO:0007669"/>
    <property type="project" value="InterPro"/>
</dbReference>
<evidence type="ECO:0000313" key="8">
    <source>
        <dbReference type="Proteomes" id="UP000218231"/>
    </source>
</evidence>
<dbReference type="InterPro" id="IPR008921">
    <property type="entry name" value="DNA_pol3_clamp-load_cplx_C"/>
</dbReference>
<evidence type="ECO:0000256" key="5">
    <source>
        <dbReference type="SAM" id="MobiDB-lite"/>
    </source>
</evidence>
<dbReference type="GO" id="GO:0005634">
    <property type="term" value="C:nucleus"/>
    <property type="evidence" value="ECO:0007669"/>
    <property type="project" value="TreeGrafter"/>
</dbReference>
<evidence type="ECO:0000256" key="1">
    <source>
        <dbReference type="ARBA" id="ARBA00005378"/>
    </source>
</evidence>
<dbReference type="GO" id="GO:0016887">
    <property type="term" value="F:ATP hydrolysis activity"/>
    <property type="evidence" value="ECO:0007669"/>
    <property type="project" value="InterPro"/>
</dbReference>
<dbReference type="InterPro" id="IPR003959">
    <property type="entry name" value="ATPase_AAA_core"/>
</dbReference>
<feature type="domain" description="AAA+ ATPase" evidence="6">
    <location>
        <begin position="61"/>
        <end position="196"/>
    </location>
</feature>
<dbReference type="SUPFAM" id="SSF48019">
    <property type="entry name" value="post-AAA+ oligomerization domain-like"/>
    <property type="match status" value="1"/>
</dbReference>
<dbReference type="OrthoDB" id="10249205at2759"/>
<dbReference type="CDD" id="cd18140">
    <property type="entry name" value="HLD_clamp_RFC"/>
    <property type="match status" value="1"/>
</dbReference>
<evidence type="ECO:0000256" key="2">
    <source>
        <dbReference type="ARBA" id="ARBA00022705"/>
    </source>
</evidence>
<dbReference type="InterPro" id="IPR047854">
    <property type="entry name" value="RFC_lid"/>
</dbReference>
<dbReference type="STRING" id="2018661.A0A2A2J8E4"/>
<dbReference type="Gene3D" id="1.10.8.60">
    <property type="match status" value="1"/>
</dbReference>
<dbReference type="FunFam" id="3.40.50.300:FF:000129">
    <property type="entry name" value="Replication factor C subunit 5"/>
    <property type="match status" value="1"/>
</dbReference>
<keyword evidence="4" id="KW-0067">ATP-binding</keyword>
<dbReference type="NCBIfam" id="NF001679">
    <property type="entry name" value="PRK00440.1"/>
    <property type="match status" value="1"/>
</dbReference>
<dbReference type="GO" id="GO:0006281">
    <property type="term" value="P:DNA repair"/>
    <property type="evidence" value="ECO:0007669"/>
    <property type="project" value="TreeGrafter"/>
</dbReference>
<keyword evidence="3" id="KW-0547">Nucleotide-binding</keyword>
<dbReference type="GO" id="GO:0003689">
    <property type="term" value="F:DNA clamp loader activity"/>
    <property type="evidence" value="ECO:0007669"/>
    <property type="project" value="TreeGrafter"/>
</dbReference>
<dbReference type="Gene3D" id="3.40.50.300">
    <property type="entry name" value="P-loop containing nucleotide triphosphate hydrolases"/>
    <property type="match status" value="1"/>
</dbReference>
<dbReference type="Proteomes" id="UP000218231">
    <property type="component" value="Unassembled WGS sequence"/>
</dbReference>
<dbReference type="GO" id="GO:0005663">
    <property type="term" value="C:DNA replication factor C complex"/>
    <property type="evidence" value="ECO:0007669"/>
    <property type="project" value="TreeGrafter"/>
</dbReference>
<comment type="caution">
    <text evidence="7">The sequence shown here is derived from an EMBL/GenBank/DDBJ whole genome shotgun (WGS) entry which is preliminary data.</text>
</comment>
<proteinExistence type="inferred from homology"/>
<dbReference type="EMBL" id="LIAE01010614">
    <property type="protein sequence ID" value="PAV57917.1"/>
    <property type="molecule type" value="Genomic_DNA"/>
</dbReference>
<keyword evidence="2" id="KW-0235">DNA replication</keyword>
<feature type="compositionally biased region" description="Basic and acidic residues" evidence="5">
    <location>
        <begin position="12"/>
        <end position="21"/>
    </location>
</feature>
<sequence length="354" mass="39955">MNDFFKPRAAKPKADSAQKSAEVDHSAYTPWIEKYRPKKVDDVAYQDEVVAVLKKVLGGADLPHLLFYGPPGTGKTSAALAMCRQLFKTPEVFRDRLLELNASDERGIQVVRTRIKEFSQRSIGPSSLGGSVGQMKIIILDEADAMTSVAQAAMRRTIEKYSHTTRFILICNYISRIIDPLTSRCAKFRFKPLPVEKQLERLQFICKEEKVNLDEEALKTLVQLTEGDLRKAVTYLQSLASSNTAVDSAFIRNITGRIDDQVIDDILAVLRSKDVNAVIKLTEKLRQQGYGGRQIILQLYEPLLTTDDLTDMCKAEVFEKMAEIECRLMDGADDFLQTMSLLVAIHEQYRKVNN</sequence>
<accession>A0A2A2J8E4</accession>
<dbReference type="Pfam" id="PF08542">
    <property type="entry name" value="Rep_fac_C"/>
    <property type="match status" value="1"/>
</dbReference>
<dbReference type="AlphaFoldDB" id="A0A2A2J8E4"/>
<dbReference type="SMART" id="SM00382">
    <property type="entry name" value="AAA"/>
    <property type="match status" value="1"/>
</dbReference>
<dbReference type="Pfam" id="PF21960">
    <property type="entry name" value="RCF1-5-like_lid"/>
    <property type="match status" value="1"/>
</dbReference>
<dbReference type="InterPro" id="IPR013748">
    <property type="entry name" value="Rep_factorC_C"/>
</dbReference>
<evidence type="ECO:0000256" key="4">
    <source>
        <dbReference type="ARBA" id="ARBA00022840"/>
    </source>
</evidence>
<dbReference type="Gene3D" id="1.20.272.10">
    <property type="match status" value="1"/>
</dbReference>
<organism evidence="7 8">
    <name type="scientific">Diploscapter pachys</name>
    <dbReference type="NCBI Taxonomy" id="2018661"/>
    <lineage>
        <taxon>Eukaryota</taxon>
        <taxon>Metazoa</taxon>
        <taxon>Ecdysozoa</taxon>
        <taxon>Nematoda</taxon>
        <taxon>Chromadorea</taxon>
        <taxon>Rhabditida</taxon>
        <taxon>Rhabditina</taxon>
        <taxon>Rhabditomorpha</taxon>
        <taxon>Rhabditoidea</taxon>
        <taxon>Rhabditidae</taxon>
        <taxon>Diploscapter</taxon>
    </lineage>
</organism>
<dbReference type="InterPro" id="IPR003593">
    <property type="entry name" value="AAA+_ATPase"/>
</dbReference>
<evidence type="ECO:0000256" key="3">
    <source>
        <dbReference type="ARBA" id="ARBA00022741"/>
    </source>
</evidence>
<dbReference type="PANTHER" id="PTHR11669:SF20">
    <property type="entry name" value="REPLICATION FACTOR C SUBUNIT 4"/>
    <property type="match status" value="1"/>
</dbReference>
<name>A0A2A2J8E4_9BILA</name>
<dbReference type="GO" id="GO:0005524">
    <property type="term" value="F:ATP binding"/>
    <property type="evidence" value="ECO:0007669"/>
    <property type="project" value="UniProtKB-KW"/>
</dbReference>
<evidence type="ECO:0000259" key="6">
    <source>
        <dbReference type="SMART" id="SM00382"/>
    </source>
</evidence>
<comment type="similarity">
    <text evidence="1">Belongs to the activator 1 small subunits family.</text>
</comment>
<evidence type="ECO:0000313" key="7">
    <source>
        <dbReference type="EMBL" id="PAV57917.1"/>
    </source>
</evidence>
<reference evidence="7 8" key="1">
    <citation type="journal article" date="2017" name="Curr. Biol.">
        <title>Genome architecture and evolution of a unichromosomal asexual nematode.</title>
        <authorList>
            <person name="Fradin H."/>
            <person name="Zegar C."/>
            <person name="Gutwein M."/>
            <person name="Lucas J."/>
            <person name="Kovtun M."/>
            <person name="Corcoran D."/>
            <person name="Baugh L.R."/>
            <person name="Kiontke K."/>
            <person name="Gunsalus K."/>
            <person name="Fitch D.H."/>
            <person name="Piano F."/>
        </authorList>
    </citation>
    <scope>NUCLEOTIDE SEQUENCE [LARGE SCALE GENOMIC DNA]</scope>
    <source>
        <strain evidence="7">PF1309</strain>
    </source>
</reference>
<dbReference type="Pfam" id="PF00004">
    <property type="entry name" value="AAA"/>
    <property type="match status" value="1"/>
</dbReference>
<dbReference type="CDD" id="cd00009">
    <property type="entry name" value="AAA"/>
    <property type="match status" value="1"/>
</dbReference>
<keyword evidence="8" id="KW-1185">Reference proteome</keyword>
<protein>
    <recommendedName>
        <fullName evidence="6">AAA+ ATPase domain-containing protein</fullName>
    </recommendedName>
</protein>
<dbReference type="InterPro" id="IPR027417">
    <property type="entry name" value="P-loop_NTPase"/>
</dbReference>
<dbReference type="PANTHER" id="PTHR11669">
    <property type="entry name" value="REPLICATION FACTOR C / DNA POLYMERASE III GAMMA-TAU SUBUNIT"/>
    <property type="match status" value="1"/>
</dbReference>